<accession>A0AAQ3V305</accession>
<dbReference type="Pfam" id="PF08479">
    <property type="entry name" value="POTRA_2"/>
    <property type="match status" value="1"/>
</dbReference>
<dbReference type="Gene3D" id="3.10.20.310">
    <property type="entry name" value="membrane protein fhac"/>
    <property type="match status" value="2"/>
</dbReference>
<dbReference type="Proteomes" id="UP001149607">
    <property type="component" value="Chromosome"/>
</dbReference>
<dbReference type="InterPro" id="IPR035251">
    <property type="entry name" value="ShlB_POTRA"/>
</dbReference>
<dbReference type="GO" id="GO:0008320">
    <property type="term" value="F:protein transmembrane transporter activity"/>
    <property type="evidence" value="ECO:0007669"/>
    <property type="project" value="TreeGrafter"/>
</dbReference>
<dbReference type="GO" id="GO:0098046">
    <property type="term" value="C:type V protein secretion system complex"/>
    <property type="evidence" value="ECO:0007669"/>
    <property type="project" value="TreeGrafter"/>
</dbReference>
<evidence type="ECO:0000259" key="1">
    <source>
        <dbReference type="Pfam" id="PF08479"/>
    </source>
</evidence>
<sequence length="202" mass="22663">MSLLRNTSSWNSPIHRQNLRFRYFAGVHTINRHCSADTFQFALNKALKQKNFQSGMCLGVVGINHLMTLAQNAVIDKGYTTTRILAAPQDMNSGRLALTVLPGRVSRIKVDDSHKEETYSLRIAAFQNEFPVSEGGILNLREIEQGLENVKRLPTVEADIQIRPSENGQPDESEIVLYWKQRTVPYRLTLGFGDSGSQSTGK</sequence>
<dbReference type="PANTHER" id="PTHR34597:SF3">
    <property type="entry name" value="OUTER MEMBRANE TRANSPORTER CDIB"/>
    <property type="match status" value="1"/>
</dbReference>
<evidence type="ECO:0000313" key="4">
    <source>
        <dbReference type="Proteomes" id="UP001149607"/>
    </source>
</evidence>
<reference evidence="3" key="1">
    <citation type="submission" date="2024-02" db="EMBL/GenBank/DDBJ databases">
        <title>Neisseria leonii sp. nov.</title>
        <authorList>
            <person name="Boutroux M."/>
            <person name="Favre-Rochex S."/>
            <person name="Gorgette O."/>
            <person name="Touak G."/>
            <person name="Muhle E."/>
            <person name="Chesneau O."/>
            <person name="Clermont D."/>
            <person name="Rahi P."/>
        </authorList>
    </citation>
    <scope>NUCLEOTIDE SEQUENCE</scope>
    <source>
        <strain evidence="3">51.81</strain>
    </source>
</reference>
<dbReference type="EMBL" id="CP146598">
    <property type="protein sequence ID" value="WWY03903.1"/>
    <property type="molecule type" value="Genomic_DNA"/>
</dbReference>
<evidence type="ECO:0000259" key="2">
    <source>
        <dbReference type="Pfam" id="PF17287"/>
    </source>
</evidence>
<keyword evidence="4" id="KW-1185">Reference proteome</keyword>
<dbReference type="InterPro" id="IPR051544">
    <property type="entry name" value="TPS_OM_transporter"/>
</dbReference>
<dbReference type="Pfam" id="PF17287">
    <property type="entry name" value="POTRA_3"/>
    <property type="match status" value="1"/>
</dbReference>
<name>A0AAQ3V305_9NEIS</name>
<organism evidence="3 4">
    <name type="scientific">Neisseria leonii</name>
    <dbReference type="NCBI Taxonomy" id="2995413"/>
    <lineage>
        <taxon>Bacteria</taxon>
        <taxon>Pseudomonadati</taxon>
        <taxon>Pseudomonadota</taxon>
        <taxon>Betaproteobacteria</taxon>
        <taxon>Neisseriales</taxon>
        <taxon>Neisseriaceae</taxon>
        <taxon>Neisseria</taxon>
    </lineage>
</organism>
<dbReference type="PANTHER" id="PTHR34597">
    <property type="entry name" value="SLR1661 PROTEIN"/>
    <property type="match status" value="1"/>
</dbReference>
<feature type="domain" description="ShlB POTRA" evidence="2">
    <location>
        <begin position="108"/>
        <end position="164"/>
    </location>
</feature>
<dbReference type="InterPro" id="IPR013686">
    <property type="entry name" value="Polypept-transport_assoc_ShlB"/>
</dbReference>
<evidence type="ECO:0000313" key="3">
    <source>
        <dbReference type="EMBL" id="WWY03903.1"/>
    </source>
</evidence>
<dbReference type="GO" id="GO:0046819">
    <property type="term" value="P:protein secretion by the type V secretion system"/>
    <property type="evidence" value="ECO:0007669"/>
    <property type="project" value="TreeGrafter"/>
</dbReference>
<proteinExistence type="predicted"/>
<gene>
    <name evidence="3" type="ORF">V9W64_04045</name>
</gene>
<protein>
    <submittedName>
        <fullName evidence="3">POTRA domain-containing protein</fullName>
    </submittedName>
</protein>
<dbReference type="AlphaFoldDB" id="A0AAQ3V305"/>
<dbReference type="RefSeq" id="WP_274585813.1">
    <property type="nucleotide sequence ID" value="NZ_CP146598.1"/>
</dbReference>
<feature type="domain" description="Polypeptide-transport-associated ShlB-type" evidence="1">
    <location>
        <begin position="51"/>
        <end position="103"/>
    </location>
</feature>